<proteinExistence type="predicted"/>
<evidence type="ECO:0000313" key="1">
    <source>
        <dbReference type="EMBL" id="KNZ64063.1"/>
    </source>
</evidence>
<dbReference type="VEuPathDB" id="FungiDB:VP01_10714g2"/>
<dbReference type="AlphaFoldDB" id="A0A0L6VTN5"/>
<organism evidence="1 2">
    <name type="scientific">Puccinia sorghi</name>
    <dbReference type="NCBI Taxonomy" id="27349"/>
    <lineage>
        <taxon>Eukaryota</taxon>
        <taxon>Fungi</taxon>
        <taxon>Dikarya</taxon>
        <taxon>Basidiomycota</taxon>
        <taxon>Pucciniomycotina</taxon>
        <taxon>Pucciniomycetes</taxon>
        <taxon>Pucciniales</taxon>
        <taxon>Pucciniaceae</taxon>
        <taxon>Puccinia</taxon>
    </lineage>
</organism>
<reference evidence="1 2" key="1">
    <citation type="submission" date="2015-08" db="EMBL/GenBank/DDBJ databases">
        <title>Next Generation Sequencing and Analysis of the Genome of Puccinia sorghi L Schw, the Causal Agent of Maize Common Rust.</title>
        <authorList>
            <person name="Rochi L."/>
            <person name="Burguener G."/>
            <person name="Darino M."/>
            <person name="Turjanski A."/>
            <person name="Kreff E."/>
            <person name="Dieguez M.J."/>
            <person name="Sacco F."/>
        </authorList>
    </citation>
    <scope>NUCLEOTIDE SEQUENCE [LARGE SCALE GENOMIC DNA]</scope>
    <source>
        <strain evidence="1 2">RO10H11247</strain>
    </source>
</reference>
<dbReference type="OrthoDB" id="2507671at2759"/>
<gene>
    <name evidence="1" type="ORF">VP01_10714g2</name>
</gene>
<accession>A0A0L6VTN5</accession>
<feature type="non-terminal residue" evidence="1">
    <location>
        <position position="1"/>
    </location>
</feature>
<comment type="caution">
    <text evidence="1">The sequence shown here is derived from an EMBL/GenBank/DDBJ whole genome shotgun (WGS) entry which is preliminary data.</text>
</comment>
<evidence type="ECO:0000313" key="2">
    <source>
        <dbReference type="Proteomes" id="UP000037035"/>
    </source>
</evidence>
<sequence length="158" mass="17820">GRVFCSKSTKTKPTQQSSCLIGCPFSCSVYFQKKQGIQQFSVSNCRHNHPLFPTAHVIKRKLDQQEVQQLANYGLKPSQTLQMLKKTHPQKHLLATVSKFYTTTKKSALSNKATINPTVHLKQALQESSFTSTLKVNQKGELKGLFFFHSYSIQLLSS</sequence>
<dbReference type="EMBL" id="LAVV01000793">
    <property type="protein sequence ID" value="KNZ64063.1"/>
    <property type="molecule type" value="Genomic_DNA"/>
</dbReference>
<dbReference type="Proteomes" id="UP000037035">
    <property type="component" value="Unassembled WGS sequence"/>
</dbReference>
<dbReference type="STRING" id="27349.A0A0L6VTN5"/>
<protein>
    <submittedName>
        <fullName evidence="1">Uncharacterized protein</fullName>
    </submittedName>
</protein>
<keyword evidence="2" id="KW-1185">Reference proteome</keyword>
<name>A0A0L6VTN5_9BASI</name>